<dbReference type="InterPro" id="IPR051204">
    <property type="entry name" value="ABC_transp_perm/SBD"/>
</dbReference>
<proteinExistence type="inferred from homology"/>
<dbReference type="PANTHER" id="PTHR30177:SF33">
    <property type="entry name" value="POSSIBLE OSMOPROTECTANT (GLYCINE BETAINE_CARNITINE_CHOLINE_L-PROLINE) TRANSPORT INTEGRAL MEMBRANE PROTEIN ABC TRANSPORTER PROZ"/>
    <property type="match status" value="1"/>
</dbReference>
<dbReference type="InterPro" id="IPR000515">
    <property type="entry name" value="MetI-like"/>
</dbReference>
<keyword evidence="2 6" id="KW-0813">Transport</keyword>
<dbReference type="GO" id="GO:0055085">
    <property type="term" value="P:transmembrane transport"/>
    <property type="evidence" value="ECO:0007669"/>
    <property type="project" value="InterPro"/>
</dbReference>
<dbReference type="SUPFAM" id="SSF161098">
    <property type="entry name" value="MetI-like"/>
    <property type="match status" value="1"/>
</dbReference>
<dbReference type="GO" id="GO:0031460">
    <property type="term" value="P:glycine betaine transport"/>
    <property type="evidence" value="ECO:0007669"/>
    <property type="project" value="TreeGrafter"/>
</dbReference>
<dbReference type="Pfam" id="PF00528">
    <property type="entry name" value="BPD_transp_1"/>
    <property type="match status" value="1"/>
</dbReference>
<dbReference type="PROSITE" id="PS50928">
    <property type="entry name" value="ABC_TM1"/>
    <property type="match status" value="1"/>
</dbReference>
<keyword evidence="4 6" id="KW-1133">Transmembrane helix</keyword>
<feature type="transmembrane region" description="Helical" evidence="6">
    <location>
        <begin position="62"/>
        <end position="87"/>
    </location>
</feature>
<keyword evidence="3 6" id="KW-0812">Transmembrane</keyword>
<comment type="subcellular location">
    <subcellularLocation>
        <location evidence="6">Cell membrane</location>
        <topology evidence="6">Multi-pass membrane protein</topology>
    </subcellularLocation>
    <subcellularLocation>
        <location evidence="1">Membrane</location>
        <topology evidence="1">Multi-pass membrane protein</topology>
    </subcellularLocation>
</comment>
<dbReference type="PANTHER" id="PTHR30177">
    <property type="entry name" value="GLYCINE BETAINE/L-PROLINE TRANSPORT SYSTEM PERMEASE PROTEIN PROW"/>
    <property type="match status" value="1"/>
</dbReference>
<dbReference type="GO" id="GO:0005886">
    <property type="term" value="C:plasma membrane"/>
    <property type="evidence" value="ECO:0007669"/>
    <property type="project" value="UniProtKB-SubCell"/>
</dbReference>
<evidence type="ECO:0000256" key="1">
    <source>
        <dbReference type="ARBA" id="ARBA00004141"/>
    </source>
</evidence>
<feature type="transmembrane region" description="Helical" evidence="6">
    <location>
        <begin position="31"/>
        <end position="50"/>
    </location>
</feature>
<comment type="similarity">
    <text evidence="6">Belongs to the binding-protein-dependent transport system permease family.</text>
</comment>
<dbReference type="AlphaFoldDB" id="A0A496PG56"/>
<protein>
    <submittedName>
        <fullName evidence="8">ABC transporter permease</fullName>
    </submittedName>
</protein>
<evidence type="ECO:0000313" key="8">
    <source>
        <dbReference type="EMBL" id="RKW69430.1"/>
    </source>
</evidence>
<feature type="transmembrane region" description="Helical" evidence="6">
    <location>
        <begin position="93"/>
        <end position="112"/>
    </location>
</feature>
<gene>
    <name evidence="8" type="ORF">DWQ67_12785</name>
</gene>
<keyword evidence="5 6" id="KW-0472">Membrane</keyword>
<dbReference type="Proteomes" id="UP000273119">
    <property type="component" value="Unassembled WGS sequence"/>
</dbReference>
<evidence type="ECO:0000256" key="6">
    <source>
        <dbReference type="RuleBase" id="RU363032"/>
    </source>
</evidence>
<evidence type="ECO:0000256" key="3">
    <source>
        <dbReference type="ARBA" id="ARBA00022692"/>
    </source>
</evidence>
<feature type="domain" description="ABC transmembrane type-1" evidence="7">
    <location>
        <begin position="27"/>
        <end position="206"/>
    </location>
</feature>
<evidence type="ECO:0000313" key="9">
    <source>
        <dbReference type="Proteomes" id="UP000273119"/>
    </source>
</evidence>
<evidence type="ECO:0000259" key="7">
    <source>
        <dbReference type="PROSITE" id="PS50928"/>
    </source>
</evidence>
<keyword evidence="9" id="KW-1185">Reference proteome</keyword>
<name>A0A496PG56_9MICC</name>
<dbReference type="Gene3D" id="1.10.3720.10">
    <property type="entry name" value="MetI-like"/>
    <property type="match status" value="1"/>
</dbReference>
<accession>A0A496PG56</accession>
<evidence type="ECO:0000256" key="4">
    <source>
        <dbReference type="ARBA" id="ARBA00022989"/>
    </source>
</evidence>
<dbReference type="InterPro" id="IPR035906">
    <property type="entry name" value="MetI-like_sf"/>
</dbReference>
<feature type="transmembrane region" description="Helical" evidence="6">
    <location>
        <begin position="153"/>
        <end position="173"/>
    </location>
</feature>
<comment type="caution">
    <text evidence="8">The sequence shown here is derived from an EMBL/GenBank/DDBJ whole genome shotgun (WGS) entry which is preliminary data.</text>
</comment>
<reference evidence="8 9" key="1">
    <citation type="submission" date="2018-07" db="EMBL/GenBank/DDBJ databases">
        <title>Arthrobacter sp. nov., isolated from raw cow's milk with high bacterial count.</title>
        <authorList>
            <person name="Hahne J."/>
            <person name="Isele D."/>
            <person name="Lipski A."/>
        </authorList>
    </citation>
    <scope>NUCLEOTIDE SEQUENCE [LARGE SCALE GENOMIC DNA]</scope>
    <source>
        <strain evidence="8 9">JZ R-183</strain>
    </source>
</reference>
<evidence type="ECO:0000256" key="2">
    <source>
        <dbReference type="ARBA" id="ARBA00022448"/>
    </source>
</evidence>
<sequence length="221" mass="23142">MNYFSEAWTWLTDPLTWTGADALAARLTEHLLYTLLVIVVSALIAIPLGWWVGHTGRGRNAVVVLSGAARAIPSLGLVTLLALWMGLGLPAPIITLVVLAIPPLLAGAYSGIDAVPREVTDAARAQGMSEWQILMKVEVPLSLGLLMGGVRSAALQVVSTVMLAAYVGAGGLGRPLFLGLKTQDYAMMLGASILTVGLALVLDVVLSGIQRIVRPRGTAAL</sequence>
<dbReference type="RefSeq" id="WP_121486001.1">
    <property type="nucleotide sequence ID" value="NZ_QQXL01000009.1"/>
</dbReference>
<dbReference type="EMBL" id="QQXL01000009">
    <property type="protein sequence ID" value="RKW69430.1"/>
    <property type="molecule type" value="Genomic_DNA"/>
</dbReference>
<organism evidence="8 9">
    <name type="scientific">Galactobacter caseinivorans</name>
    <dbReference type="NCBI Taxonomy" id="2676123"/>
    <lineage>
        <taxon>Bacteria</taxon>
        <taxon>Bacillati</taxon>
        <taxon>Actinomycetota</taxon>
        <taxon>Actinomycetes</taxon>
        <taxon>Micrococcales</taxon>
        <taxon>Micrococcaceae</taxon>
        <taxon>Galactobacter</taxon>
    </lineage>
</organism>
<dbReference type="CDD" id="cd06261">
    <property type="entry name" value="TM_PBP2"/>
    <property type="match status" value="1"/>
</dbReference>
<evidence type="ECO:0000256" key="5">
    <source>
        <dbReference type="ARBA" id="ARBA00023136"/>
    </source>
</evidence>
<feature type="transmembrane region" description="Helical" evidence="6">
    <location>
        <begin position="185"/>
        <end position="206"/>
    </location>
</feature>